<reference evidence="1 2" key="1">
    <citation type="submission" date="2020-07" db="EMBL/GenBank/DDBJ databases">
        <title>Genomic Encyclopedia of Type Strains, Phase IV (KMG-IV): sequencing the most valuable type-strain genomes for metagenomic binning, comparative biology and taxonomic classification.</title>
        <authorList>
            <person name="Goeker M."/>
        </authorList>
    </citation>
    <scope>NUCLEOTIDE SEQUENCE [LARGE SCALE GENOMIC DNA]</scope>
    <source>
        <strain evidence="1 2">DSM 15730</strain>
    </source>
</reference>
<dbReference type="Proteomes" id="UP000523087">
    <property type="component" value="Unassembled WGS sequence"/>
</dbReference>
<proteinExistence type="predicted"/>
<name>A0A7W0C130_9BACL</name>
<evidence type="ECO:0000313" key="1">
    <source>
        <dbReference type="EMBL" id="MBA2876866.1"/>
    </source>
</evidence>
<keyword evidence="2" id="KW-1185">Reference proteome</keyword>
<dbReference type="EMBL" id="JACDUT010000020">
    <property type="protein sequence ID" value="MBA2876866.1"/>
    <property type="molecule type" value="Genomic_DNA"/>
</dbReference>
<organism evidence="1 2">
    <name type="scientific">Thermaerobacillus caldiproteolyticus</name>
    <dbReference type="NCBI Taxonomy" id="247480"/>
    <lineage>
        <taxon>Bacteria</taxon>
        <taxon>Bacillati</taxon>
        <taxon>Bacillota</taxon>
        <taxon>Bacilli</taxon>
        <taxon>Bacillales</taxon>
        <taxon>Anoxybacillaceae</taxon>
        <taxon>Thermaerobacillus</taxon>
    </lineage>
</organism>
<comment type="caution">
    <text evidence="1">The sequence shown here is derived from an EMBL/GenBank/DDBJ whole genome shotgun (WGS) entry which is preliminary data.</text>
</comment>
<protein>
    <submittedName>
        <fullName evidence="1">Uncharacterized protein</fullName>
    </submittedName>
</protein>
<accession>A0A7W0C130</accession>
<gene>
    <name evidence="1" type="ORF">HNR31_003689</name>
</gene>
<evidence type="ECO:0000313" key="2">
    <source>
        <dbReference type="Proteomes" id="UP000523087"/>
    </source>
</evidence>
<dbReference type="AlphaFoldDB" id="A0A7W0C130"/>
<sequence length="29" mass="3554">MAKVRALKRAELEKTLRELYEDFQLENMK</sequence>